<dbReference type="PANTHER" id="PTHR44167:SF24">
    <property type="entry name" value="SERINE_THREONINE-PROTEIN KINASE CHK2"/>
    <property type="match status" value="1"/>
</dbReference>
<dbReference type="Pfam" id="PF00069">
    <property type="entry name" value="Pkinase"/>
    <property type="match status" value="1"/>
</dbReference>
<dbReference type="PROSITE" id="PS00108">
    <property type="entry name" value="PROTEIN_KINASE_ST"/>
    <property type="match status" value="1"/>
</dbReference>
<dbReference type="GO" id="GO:0044773">
    <property type="term" value="P:mitotic DNA damage checkpoint signaling"/>
    <property type="evidence" value="ECO:0007669"/>
    <property type="project" value="TreeGrafter"/>
</dbReference>
<dbReference type="AlphaFoldDB" id="A0A0L0EZX8"/>
<dbReference type="SUPFAM" id="SSF56112">
    <property type="entry name" value="Protein kinase-like (PK-like)"/>
    <property type="match status" value="1"/>
</dbReference>
<dbReference type="EMBL" id="KQ252514">
    <property type="protein sequence ID" value="KNC69997.1"/>
    <property type="molecule type" value="Genomic_DNA"/>
</dbReference>
<dbReference type="GO" id="GO:0005524">
    <property type="term" value="F:ATP binding"/>
    <property type="evidence" value="ECO:0007669"/>
    <property type="project" value="InterPro"/>
</dbReference>
<proteinExistence type="predicted"/>
<dbReference type="GO" id="GO:0004674">
    <property type="term" value="F:protein serine/threonine kinase activity"/>
    <property type="evidence" value="ECO:0007669"/>
    <property type="project" value="TreeGrafter"/>
</dbReference>
<dbReference type="GeneID" id="25917986"/>
<dbReference type="RefSeq" id="XP_014143899.1">
    <property type="nucleotide sequence ID" value="XM_014288424.1"/>
</dbReference>
<dbReference type="PROSITE" id="PS50011">
    <property type="entry name" value="PROTEIN_KINASE_DOM"/>
    <property type="match status" value="1"/>
</dbReference>
<sequence length="214" mass="24072">MTLVQKMQVVDQIAYALRHMHSNGYVHRDIKMDNICVRSAVSLSAAPTTTDTTRSDYGSQSNKGAVVATLIDLETCMKVDDINPSNLVGTPLYFHPLVVTNLEQSKNPYDGEVNAYDVDVWAFAVLVLAIFSHGYAWESASLTDSGYRKFKSYTPNTPDTWVEDYRIIHMANLNHNVVAENMVYTALRILRTCESRCPLENRGTADLEAFSWRP</sequence>
<evidence type="ECO:0000313" key="3">
    <source>
        <dbReference type="Proteomes" id="UP000054560"/>
    </source>
</evidence>
<dbReference type="PANTHER" id="PTHR44167">
    <property type="entry name" value="OVARIAN-SPECIFIC SERINE/THREONINE-PROTEIN KINASE LOK-RELATED"/>
    <property type="match status" value="1"/>
</dbReference>
<dbReference type="Gene3D" id="1.10.510.10">
    <property type="entry name" value="Transferase(Phosphotransferase) domain 1"/>
    <property type="match status" value="1"/>
</dbReference>
<name>A0A0L0EZX8_9EUKA</name>
<dbReference type="InterPro" id="IPR011009">
    <property type="entry name" value="Kinase-like_dom_sf"/>
</dbReference>
<gene>
    <name evidence="2" type="ORF">SARC_17482</name>
</gene>
<keyword evidence="3" id="KW-1185">Reference proteome</keyword>
<accession>A0A0L0EZX8</accession>
<organism evidence="2 3">
    <name type="scientific">Sphaeroforma arctica JP610</name>
    <dbReference type="NCBI Taxonomy" id="667725"/>
    <lineage>
        <taxon>Eukaryota</taxon>
        <taxon>Ichthyosporea</taxon>
        <taxon>Ichthyophonida</taxon>
        <taxon>Sphaeroforma</taxon>
    </lineage>
</organism>
<feature type="non-terminal residue" evidence="2">
    <location>
        <position position="214"/>
    </location>
</feature>
<reference evidence="2 3" key="1">
    <citation type="submission" date="2011-02" db="EMBL/GenBank/DDBJ databases">
        <title>The Genome Sequence of Sphaeroforma arctica JP610.</title>
        <authorList>
            <consortium name="The Broad Institute Genome Sequencing Platform"/>
            <person name="Russ C."/>
            <person name="Cuomo C."/>
            <person name="Young S.K."/>
            <person name="Zeng Q."/>
            <person name="Gargeya S."/>
            <person name="Alvarado L."/>
            <person name="Berlin A."/>
            <person name="Chapman S.B."/>
            <person name="Chen Z."/>
            <person name="Freedman E."/>
            <person name="Gellesch M."/>
            <person name="Goldberg J."/>
            <person name="Griggs A."/>
            <person name="Gujja S."/>
            <person name="Heilman E."/>
            <person name="Heiman D."/>
            <person name="Howarth C."/>
            <person name="Mehta T."/>
            <person name="Neiman D."/>
            <person name="Pearson M."/>
            <person name="Roberts A."/>
            <person name="Saif S."/>
            <person name="Shea T."/>
            <person name="Shenoy N."/>
            <person name="Sisk P."/>
            <person name="Stolte C."/>
            <person name="Sykes S."/>
            <person name="White J."/>
            <person name="Yandava C."/>
            <person name="Burger G."/>
            <person name="Gray M.W."/>
            <person name="Holland P.W.H."/>
            <person name="King N."/>
            <person name="Lang F.B.F."/>
            <person name="Roger A.J."/>
            <person name="Ruiz-Trillo I."/>
            <person name="Haas B."/>
            <person name="Nusbaum C."/>
            <person name="Birren B."/>
        </authorList>
    </citation>
    <scope>NUCLEOTIDE SEQUENCE [LARGE SCALE GENOMIC DNA]</scope>
    <source>
        <strain evidence="2 3">JP610</strain>
    </source>
</reference>
<dbReference type="InterPro" id="IPR008271">
    <property type="entry name" value="Ser/Thr_kinase_AS"/>
</dbReference>
<evidence type="ECO:0000259" key="1">
    <source>
        <dbReference type="PROSITE" id="PS50011"/>
    </source>
</evidence>
<dbReference type="InterPro" id="IPR000719">
    <property type="entry name" value="Prot_kinase_dom"/>
</dbReference>
<dbReference type="STRING" id="667725.A0A0L0EZX8"/>
<protein>
    <recommendedName>
        <fullName evidence="1">Protein kinase domain-containing protein</fullName>
    </recommendedName>
</protein>
<evidence type="ECO:0000313" key="2">
    <source>
        <dbReference type="EMBL" id="KNC69997.1"/>
    </source>
</evidence>
<dbReference type="GO" id="GO:0005634">
    <property type="term" value="C:nucleus"/>
    <property type="evidence" value="ECO:0007669"/>
    <property type="project" value="TreeGrafter"/>
</dbReference>
<feature type="domain" description="Protein kinase" evidence="1">
    <location>
        <begin position="1"/>
        <end position="214"/>
    </location>
</feature>
<dbReference type="Proteomes" id="UP000054560">
    <property type="component" value="Unassembled WGS sequence"/>
</dbReference>
<dbReference type="OrthoDB" id="25592at2759"/>
<dbReference type="GO" id="GO:0005737">
    <property type="term" value="C:cytoplasm"/>
    <property type="evidence" value="ECO:0007669"/>
    <property type="project" value="TreeGrafter"/>
</dbReference>